<protein>
    <recommendedName>
        <fullName evidence="2">Formin-like protein</fullName>
    </recommendedName>
</protein>
<evidence type="ECO:0000313" key="6">
    <source>
        <dbReference type="Proteomes" id="UP000249390"/>
    </source>
</evidence>
<evidence type="ECO:0000313" key="5">
    <source>
        <dbReference type="EMBL" id="RAL41818.1"/>
    </source>
</evidence>
<gene>
    <name evidence="5" type="ORF">DM860_009000</name>
</gene>
<dbReference type="PANTHER" id="PTHR23213:SF391">
    <property type="entry name" value="FORMIN-LIKE PROTEIN"/>
    <property type="match status" value="1"/>
</dbReference>
<feature type="region of interest" description="Disordered" evidence="3">
    <location>
        <begin position="69"/>
        <end position="89"/>
    </location>
</feature>
<feature type="region of interest" description="Disordered" evidence="3">
    <location>
        <begin position="368"/>
        <end position="509"/>
    </location>
</feature>
<feature type="compositionally biased region" description="Low complexity" evidence="3">
    <location>
        <begin position="152"/>
        <end position="172"/>
    </location>
</feature>
<dbReference type="PANTHER" id="PTHR23213">
    <property type="entry name" value="FORMIN-RELATED"/>
    <property type="match status" value="1"/>
</dbReference>
<dbReference type="InterPro" id="IPR042201">
    <property type="entry name" value="FH2_Formin_sf"/>
</dbReference>
<feature type="compositionally biased region" description="Low complexity" evidence="3">
    <location>
        <begin position="926"/>
        <end position="940"/>
    </location>
</feature>
<comment type="caution">
    <text evidence="5">The sequence shown here is derived from an EMBL/GenBank/DDBJ whole genome shotgun (WGS) entry which is preliminary data.</text>
</comment>
<dbReference type="InterPro" id="IPR027643">
    <property type="entry name" value="Formin-like_plant"/>
</dbReference>
<feature type="compositionally biased region" description="Polar residues" evidence="3">
    <location>
        <begin position="173"/>
        <end position="184"/>
    </location>
</feature>
<dbReference type="GO" id="GO:0045010">
    <property type="term" value="P:actin nucleation"/>
    <property type="evidence" value="ECO:0007669"/>
    <property type="project" value="InterPro"/>
</dbReference>
<feature type="compositionally biased region" description="Acidic residues" evidence="3">
    <location>
        <begin position="962"/>
        <end position="972"/>
    </location>
</feature>
<feature type="compositionally biased region" description="Pro residues" evidence="3">
    <location>
        <begin position="241"/>
        <end position="321"/>
    </location>
</feature>
<feature type="compositionally biased region" description="Basic and acidic residues" evidence="3">
    <location>
        <begin position="69"/>
        <end position="80"/>
    </location>
</feature>
<feature type="compositionally biased region" description="Low complexity" evidence="3">
    <location>
        <begin position="380"/>
        <end position="416"/>
    </location>
</feature>
<feature type="compositionally biased region" description="Basic residues" evidence="3">
    <location>
        <begin position="137"/>
        <end position="148"/>
    </location>
</feature>
<reference evidence="5 6" key="1">
    <citation type="submission" date="2018-06" db="EMBL/GenBank/DDBJ databases">
        <title>The Genome of Cuscuta australis (Dodder) Provides Insight into the Evolution of Plant Parasitism.</title>
        <authorList>
            <person name="Liu H."/>
        </authorList>
    </citation>
    <scope>NUCLEOTIDE SEQUENCE [LARGE SCALE GENOMIC DNA]</scope>
    <source>
        <strain evidence="6">cv. Yunnan</strain>
        <tissue evidence="5">Vines</tissue>
    </source>
</reference>
<name>A0A328DBI0_9ASTE</name>
<evidence type="ECO:0000256" key="2">
    <source>
        <dbReference type="RuleBase" id="RU361260"/>
    </source>
</evidence>
<feature type="region of interest" description="Disordered" evidence="3">
    <location>
        <begin position="919"/>
        <end position="972"/>
    </location>
</feature>
<feature type="region of interest" description="Disordered" evidence="3">
    <location>
        <begin position="137"/>
        <end position="184"/>
    </location>
</feature>
<dbReference type="Gene3D" id="1.20.58.2220">
    <property type="entry name" value="Formin, FH2 domain"/>
    <property type="match status" value="1"/>
</dbReference>
<keyword evidence="6" id="KW-1185">Reference proteome</keyword>
<dbReference type="AlphaFoldDB" id="A0A328DBI0"/>
<accession>A0A328DBI0</accession>
<dbReference type="SMART" id="SM00498">
    <property type="entry name" value="FH2"/>
    <property type="match status" value="1"/>
</dbReference>
<evidence type="ECO:0000256" key="3">
    <source>
        <dbReference type="SAM" id="MobiDB-lite"/>
    </source>
</evidence>
<dbReference type="EMBL" id="NQVE01000183">
    <property type="protein sequence ID" value="RAL41818.1"/>
    <property type="molecule type" value="Genomic_DNA"/>
</dbReference>
<proteinExistence type="inferred from homology"/>
<evidence type="ECO:0000259" key="4">
    <source>
        <dbReference type="PROSITE" id="PS51444"/>
    </source>
</evidence>
<feature type="compositionally biased region" description="Pro residues" evidence="3">
    <location>
        <begin position="432"/>
        <end position="476"/>
    </location>
</feature>
<comment type="similarity">
    <text evidence="1">Belongs to the formin-like family. Class-I subfamily.</text>
</comment>
<dbReference type="Proteomes" id="UP000249390">
    <property type="component" value="Unassembled WGS sequence"/>
</dbReference>
<evidence type="ECO:0000256" key="1">
    <source>
        <dbReference type="ARBA" id="ARBA00025793"/>
    </source>
</evidence>
<organism evidence="5 6">
    <name type="scientific">Cuscuta australis</name>
    <dbReference type="NCBI Taxonomy" id="267555"/>
    <lineage>
        <taxon>Eukaryota</taxon>
        <taxon>Viridiplantae</taxon>
        <taxon>Streptophyta</taxon>
        <taxon>Embryophyta</taxon>
        <taxon>Tracheophyta</taxon>
        <taxon>Spermatophyta</taxon>
        <taxon>Magnoliopsida</taxon>
        <taxon>eudicotyledons</taxon>
        <taxon>Gunneridae</taxon>
        <taxon>Pentapetalae</taxon>
        <taxon>asterids</taxon>
        <taxon>lamiids</taxon>
        <taxon>Solanales</taxon>
        <taxon>Convolvulaceae</taxon>
        <taxon>Cuscuteae</taxon>
        <taxon>Cuscuta</taxon>
        <taxon>Cuscuta subgen. Grammica</taxon>
        <taxon>Cuscuta sect. Cleistogrammica</taxon>
    </lineage>
</organism>
<dbReference type="Pfam" id="PF02181">
    <property type="entry name" value="FH2"/>
    <property type="match status" value="1"/>
</dbReference>
<sequence length="972" mass="106047">MGRVIWESGMTMARFVVLLVVVFLTALVSIDSGWKLSGGHLGHLDVQKTDKHSAEQVWILCMKQLQENPKEGSHFRHPSEGSHSSVRTHKTLSAKRTLWEVKEKQIPLGCILDENPSLHDELDSLFIKYKDFTPRRSLRHKKKNKRVSLRTSAPSPVPSSHPAHVGSHHSPSQSKQVLKPHSQSATQNLPLDKLSRPFFVSLHASPHKPPNHLLQLQIVTPDLSNALPKSPNDLPKSPNDLPKPPSALPKPPNAPKTPSAPKPPNAPKPPSAPKPPNALKPPSAPKPPSAQKPPSAPKPPNAPKPPSAPKPFSPPKPPSAPGKPKNATSENNDDRRTFRIAAIAGSTMAAFAFVALFLICCLKKREDNGGQRDGRPLLKNSTGSSQNTQSISSSSNKDSQTSLNVSNLSGGNSSSGTKTMGHEATVNLQALPLPPGKSAPPPPSPSPPVPPPPKPPAPKAPPPPKARLPPNPPKPGAPKSSPLGPHRRGQSSGSEGSETGGGSPKTKLKPFFWDKVNASPDHSMVWHDIKAGSFQFNEEMMESLFGYSPAEQNKNERKKDSSLSSTLQYIQIIEAKKAQNLAILLKALNVTTEEVCDALREGNELPPELIQTLLKMAPTSDEELKLRLYAGEISQLGPADRFLKTIIEIPFAFKRMESLLFMINLQEEVSSVKESFATLEVACNELKSSRLFLKLLEAVLKTGNRMNNGTYRGGAQAFKLDTLLKLSDVKGTDGKTTLLHFVVQEIIRSEGIRAARRLRESHSMSSVKTEDLVEDSQHESREYYRTLGLQAVSGLSDELKNVKRAAVIDGDSLTQSVSKLGHSLLKAKEFLNNEMMSSEDDSGFSETLTNFLEHAEGEIPMLLNEEQKIMALVKSTGDYFHGSSGKDEGLRLFVIVRDFLIMLDKVCNEVEKTAKSKVKVPAKELTSSTSTTRSQDSQTDPLPDVVRQHLFPAITSRKIDDDFSSDEESSSP</sequence>
<dbReference type="InterPro" id="IPR015425">
    <property type="entry name" value="FH2_Formin"/>
</dbReference>
<dbReference type="SUPFAM" id="SSF101447">
    <property type="entry name" value="Formin homology 2 domain (FH2 domain)"/>
    <property type="match status" value="1"/>
</dbReference>
<dbReference type="PROSITE" id="PS51444">
    <property type="entry name" value="FH2"/>
    <property type="match status" value="1"/>
</dbReference>
<dbReference type="GO" id="GO:0051015">
    <property type="term" value="F:actin filament binding"/>
    <property type="evidence" value="ECO:0007669"/>
    <property type="project" value="InterPro"/>
</dbReference>
<feature type="domain" description="FH2" evidence="4">
    <location>
        <begin position="498"/>
        <end position="929"/>
    </location>
</feature>
<feature type="region of interest" description="Disordered" evidence="3">
    <location>
        <begin position="224"/>
        <end position="333"/>
    </location>
</feature>